<keyword evidence="1" id="KW-1133">Transmembrane helix</keyword>
<comment type="caution">
    <text evidence="2">The sequence shown here is derived from an EMBL/GenBank/DDBJ whole genome shotgun (WGS) entry which is preliminary data.</text>
</comment>
<feature type="transmembrane region" description="Helical" evidence="1">
    <location>
        <begin position="265"/>
        <end position="283"/>
    </location>
</feature>
<dbReference type="Proteomes" id="UP000768471">
    <property type="component" value="Unassembled WGS sequence"/>
</dbReference>
<keyword evidence="1" id="KW-0812">Transmembrane</keyword>
<protein>
    <recommendedName>
        <fullName evidence="4">DUF3592 domain-containing protein</fullName>
    </recommendedName>
</protein>
<evidence type="ECO:0008006" key="4">
    <source>
        <dbReference type="Google" id="ProtNLM"/>
    </source>
</evidence>
<feature type="transmembrane region" description="Helical" evidence="1">
    <location>
        <begin position="70"/>
        <end position="88"/>
    </location>
</feature>
<sequence length="287" mass="33074">MGFAGKGFSGSRMLLLRKWIKVLFFVCWAVAWWNRDRVGEDLFWFAAIMTGFVVMLNWQDAYSLTLERKWRGDPNLFLLAATAPWWGLLHPLHEVSGWRWWLWACVSPLWLLLWAVMGMWMRRWVQVMLPAMVILGLPLMVWHTHQLHTVPYSALYRASGIAPAELEEIRFGRNGRRHWLELDGIELACYPNEQDTSPVNRAVCSEALRYAGQALDVAYYPSMPGGRYRVFEIVAPDGVLLDYATAHREYAADEAAMWQRFGNGLLLMTLPFSILGGLAYWAVGEED</sequence>
<dbReference type="EMBL" id="JACSGR010000008">
    <property type="protein sequence ID" value="MBH5330194.1"/>
    <property type="molecule type" value="Genomic_DNA"/>
</dbReference>
<proteinExistence type="predicted"/>
<keyword evidence="3" id="KW-1185">Reference proteome</keyword>
<reference evidence="2 3" key="1">
    <citation type="submission" date="2020-09" db="EMBL/GenBank/DDBJ databases">
        <title>Eikenella S3660 sp. nov., isolated from a throat swab.</title>
        <authorList>
            <person name="Buhl M."/>
        </authorList>
    </citation>
    <scope>NUCLEOTIDE SEQUENCE [LARGE SCALE GENOMIC DNA]</scope>
    <source>
        <strain evidence="2 3">S3360</strain>
    </source>
</reference>
<gene>
    <name evidence="2" type="ORF">H9Q10_11020</name>
</gene>
<feature type="transmembrane region" description="Helical" evidence="1">
    <location>
        <begin position="19"/>
        <end position="35"/>
    </location>
</feature>
<keyword evidence="1" id="KW-0472">Membrane</keyword>
<organism evidence="2 3">
    <name type="scientific">Eikenella glucosivorans</name>
    <dbReference type="NCBI Taxonomy" id="2766967"/>
    <lineage>
        <taxon>Bacteria</taxon>
        <taxon>Pseudomonadati</taxon>
        <taxon>Pseudomonadota</taxon>
        <taxon>Betaproteobacteria</taxon>
        <taxon>Neisseriales</taxon>
        <taxon>Neisseriaceae</taxon>
        <taxon>Eikenella</taxon>
    </lineage>
</organism>
<feature type="transmembrane region" description="Helical" evidence="1">
    <location>
        <begin position="100"/>
        <end position="120"/>
    </location>
</feature>
<evidence type="ECO:0000256" key="1">
    <source>
        <dbReference type="SAM" id="Phobius"/>
    </source>
</evidence>
<evidence type="ECO:0000313" key="3">
    <source>
        <dbReference type="Proteomes" id="UP000768471"/>
    </source>
</evidence>
<evidence type="ECO:0000313" key="2">
    <source>
        <dbReference type="EMBL" id="MBH5330194.1"/>
    </source>
</evidence>
<name>A0ABS0ND07_9NEIS</name>
<feature type="transmembrane region" description="Helical" evidence="1">
    <location>
        <begin position="41"/>
        <end position="58"/>
    </location>
</feature>
<accession>A0ABS0ND07</accession>